<gene>
    <name evidence="2" type="ORF">ASZ78_013535</name>
</gene>
<evidence type="ECO:0000256" key="1">
    <source>
        <dbReference type="SAM" id="MobiDB-lite"/>
    </source>
</evidence>
<dbReference type="AlphaFoldDB" id="A0A226NH61"/>
<feature type="region of interest" description="Disordered" evidence="1">
    <location>
        <begin position="66"/>
        <end position="111"/>
    </location>
</feature>
<organism evidence="2 3">
    <name type="scientific">Callipepla squamata</name>
    <name type="common">Scaled quail</name>
    <dbReference type="NCBI Taxonomy" id="9009"/>
    <lineage>
        <taxon>Eukaryota</taxon>
        <taxon>Metazoa</taxon>
        <taxon>Chordata</taxon>
        <taxon>Craniata</taxon>
        <taxon>Vertebrata</taxon>
        <taxon>Euteleostomi</taxon>
        <taxon>Archelosauria</taxon>
        <taxon>Archosauria</taxon>
        <taxon>Dinosauria</taxon>
        <taxon>Saurischia</taxon>
        <taxon>Theropoda</taxon>
        <taxon>Coelurosauria</taxon>
        <taxon>Aves</taxon>
        <taxon>Neognathae</taxon>
        <taxon>Galloanserae</taxon>
        <taxon>Galliformes</taxon>
        <taxon>Odontophoridae</taxon>
        <taxon>Callipepla</taxon>
    </lineage>
</organism>
<feature type="compositionally biased region" description="Basic and acidic residues" evidence="1">
    <location>
        <begin position="84"/>
        <end position="103"/>
    </location>
</feature>
<evidence type="ECO:0000313" key="2">
    <source>
        <dbReference type="EMBL" id="OXB66549.1"/>
    </source>
</evidence>
<dbReference type="OrthoDB" id="9228778at2759"/>
<dbReference type="EMBL" id="MCFN01000061">
    <property type="protein sequence ID" value="OXB66549.1"/>
    <property type="molecule type" value="Genomic_DNA"/>
</dbReference>
<reference evidence="2 3" key="1">
    <citation type="submission" date="2016-07" db="EMBL/GenBank/DDBJ databases">
        <title>Disparate Historic Effective Population Sizes Predicted by Modern Levels of Genome Diversity for the Scaled Quail (Callipepla squamata) and the Northern Bobwhite (Colinus virginianus): Inferences from First and Second Generation Draft Genome Assemblies for Sympatric New World Quail.</title>
        <authorList>
            <person name="Oldeschulte D.L."/>
            <person name="Halley Y.A."/>
            <person name="Bhattarai E.K."/>
            <person name="Brashear W.A."/>
            <person name="Hill J."/>
            <person name="Metz R.P."/>
            <person name="Johnson C.D."/>
            <person name="Rollins D."/>
            <person name="Peterson M.J."/>
            <person name="Bickhart D.M."/>
            <person name="Decker J.E."/>
            <person name="Seabury C.M."/>
        </authorList>
    </citation>
    <scope>NUCLEOTIDE SEQUENCE [LARGE SCALE GENOMIC DNA]</scope>
    <source>
        <strain evidence="2 3">Texas</strain>
        <tissue evidence="2">Leg muscle</tissue>
    </source>
</reference>
<sequence length="154" mass="16922">MENESEGLKEAAFHGPDEQARKITSAIEVNLQKALAEASETCTQECLILGHSDNCWMPPSLTQYQQSNTPLPSFGFQQGWGRGARSDGRHTLGRPLPKDDTDKGQGGPRPQFYNTCERHCTSEDPVKVIPLANFAMSHQAAVSGSSTFIHEHQL</sequence>
<dbReference type="Proteomes" id="UP000198323">
    <property type="component" value="Unassembled WGS sequence"/>
</dbReference>
<comment type="caution">
    <text evidence="2">The sequence shown here is derived from an EMBL/GenBank/DDBJ whole genome shotgun (WGS) entry which is preliminary data.</text>
</comment>
<name>A0A226NH61_CALSU</name>
<dbReference type="STRING" id="9009.A0A226NH61"/>
<keyword evidence="3" id="KW-1185">Reference proteome</keyword>
<evidence type="ECO:0000313" key="3">
    <source>
        <dbReference type="Proteomes" id="UP000198323"/>
    </source>
</evidence>
<protein>
    <submittedName>
        <fullName evidence="2">Uncharacterized protein</fullName>
    </submittedName>
</protein>
<proteinExistence type="predicted"/>
<accession>A0A226NH61</accession>